<evidence type="ECO:0000256" key="2">
    <source>
        <dbReference type="ARBA" id="ARBA00022980"/>
    </source>
</evidence>
<dbReference type="GeneTree" id="ENSGT00950000183198"/>
<dbReference type="Proteomes" id="UP000694414">
    <property type="component" value="Unplaced"/>
</dbReference>
<reference evidence="5" key="2">
    <citation type="submission" date="2025-09" db="UniProtKB">
        <authorList>
            <consortium name="Ensembl"/>
        </authorList>
    </citation>
    <scope>IDENTIFICATION</scope>
</reference>
<dbReference type="AlphaFoldDB" id="A0A8C8ZUZ7"/>
<dbReference type="GO" id="GO:0006412">
    <property type="term" value="P:translation"/>
    <property type="evidence" value="ECO:0007669"/>
    <property type="project" value="InterPro"/>
</dbReference>
<evidence type="ECO:0000256" key="1">
    <source>
        <dbReference type="ARBA" id="ARBA00006471"/>
    </source>
</evidence>
<dbReference type="InterPro" id="IPR000630">
    <property type="entry name" value="Ribosomal_uS8"/>
</dbReference>
<keyword evidence="3" id="KW-0687">Ribonucleoprotein</keyword>
<dbReference type="GO" id="GO:0005840">
    <property type="term" value="C:ribosome"/>
    <property type="evidence" value="ECO:0007669"/>
    <property type="project" value="UniProtKB-KW"/>
</dbReference>
<proteinExistence type="inferred from homology"/>
<dbReference type="Ensembl" id="ENSPSMT00000024243.1">
    <property type="protein sequence ID" value="ENSPSMP00000020890.1"/>
    <property type="gene ID" value="ENSPSMG00000014793.1"/>
</dbReference>
<evidence type="ECO:0000313" key="5">
    <source>
        <dbReference type="Ensembl" id="ENSPSMP00000020890.1"/>
    </source>
</evidence>
<comment type="similarity">
    <text evidence="1">Belongs to the universal ribosomal protein uS8 family.</text>
</comment>
<organism evidence="5 6">
    <name type="scientific">Prolemur simus</name>
    <name type="common">Greater bamboo lemur</name>
    <name type="synonym">Hapalemur simus</name>
    <dbReference type="NCBI Taxonomy" id="1328070"/>
    <lineage>
        <taxon>Eukaryota</taxon>
        <taxon>Metazoa</taxon>
        <taxon>Chordata</taxon>
        <taxon>Craniata</taxon>
        <taxon>Vertebrata</taxon>
        <taxon>Euteleostomi</taxon>
        <taxon>Mammalia</taxon>
        <taxon>Eutheria</taxon>
        <taxon>Euarchontoglires</taxon>
        <taxon>Primates</taxon>
        <taxon>Strepsirrhini</taxon>
        <taxon>Lemuriformes</taxon>
        <taxon>Lemuridae</taxon>
        <taxon>Prolemur</taxon>
    </lineage>
</organism>
<keyword evidence="2" id="KW-0689">Ribosomal protein</keyword>
<reference evidence="5" key="1">
    <citation type="submission" date="2025-08" db="UniProtKB">
        <authorList>
            <consortium name="Ensembl"/>
        </authorList>
    </citation>
    <scope>IDENTIFICATION</scope>
</reference>
<sequence>MVHMNVLDNVLKSINSVKKRSKHQVLIRPCSKVIVQFLTVIMKHSYIGKFEITDDHDGKIVMNLTGGLNKCDLLQI</sequence>
<dbReference type="Gene3D" id="3.30.1370.30">
    <property type="match status" value="1"/>
</dbReference>
<evidence type="ECO:0000256" key="4">
    <source>
        <dbReference type="ARBA" id="ARBA00035422"/>
    </source>
</evidence>
<dbReference type="PANTHER" id="PTHR11758">
    <property type="entry name" value="40S RIBOSOMAL PROTEIN S15A"/>
    <property type="match status" value="1"/>
</dbReference>
<dbReference type="FunFam" id="3.30.1370.30:FF:000001">
    <property type="entry name" value="40S ribosomal protein S15a"/>
    <property type="match status" value="1"/>
</dbReference>
<dbReference type="InterPro" id="IPR035987">
    <property type="entry name" value="Ribosomal_uS8_sf"/>
</dbReference>
<evidence type="ECO:0000313" key="6">
    <source>
        <dbReference type="Proteomes" id="UP000694414"/>
    </source>
</evidence>
<evidence type="ECO:0000256" key="3">
    <source>
        <dbReference type="ARBA" id="ARBA00023274"/>
    </source>
</evidence>
<dbReference type="SUPFAM" id="SSF56047">
    <property type="entry name" value="Ribosomal protein S8"/>
    <property type="match status" value="1"/>
</dbReference>
<dbReference type="GO" id="GO:0003735">
    <property type="term" value="F:structural constituent of ribosome"/>
    <property type="evidence" value="ECO:0007669"/>
    <property type="project" value="InterPro"/>
</dbReference>
<dbReference type="Pfam" id="PF00410">
    <property type="entry name" value="Ribosomal_S8"/>
    <property type="match status" value="1"/>
</dbReference>
<accession>A0A8C8ZUZ7</accession>
<dbReference type="GO" id="GO:1990904">
    <property type="term" value="C:ribonucleoprotein complex"/>
    <property type="evidence" value="ECO:0007669"/>
    <property type="project" value="UniProtKB-KW"/>
</dbReference>
<protein>
    <recommendedName>
        <fullName evidence="4">40S ribosomal protein S15a</fullName>
    </recommendedName>
</protein>
<keyword evidence="6" id="KW-1185">Reference proteome</keyword>
<name>A0A8C8ZUZ7_PROSS</name>